<organism evidence="1 2">
    <name type="scientific">Sphingobacterium humi</name>
    <dbReference type="NCBI Taxonomy" id="1796905"/>
    <lineage>
        <taxon>Bacteria</taxon>
        <taxon>Pseudomonadati</taxon>
        <taxon>Bacteroidota</taxon>
        <taxon>Sphingobacteriia</taxon>
        <taxon>Sphingobacteriales</taxon>
        <taxon>Sphingobacteriaceae</taxon>
        <taxon>Sphingobacterium</taxon>
    </lineage>
</organism>
<gene>
    <name evidence="1" type="ORF">GQF63_12525</name>
</gene>
<comment type="caution">
    <text evidence="1">The sequence shown here is derived from an EMBL/GenBank/DDBJ whole genome shotgun (WGS) entry which is preliminary data.</text>
</comment>
<keyword evidence="2" id="KW-1185">Reference proteome</keyword>
<dbReference type="SUPFAM" id="SSF48452">
    <property type="entry name" value="TPR-like"/>
    <property type="match status" value="1"/>
</dbReference>
<dbReference type="AlphaFoldDB" id="A0A6N8L2W9"/>
<reference evidence="1 2" key="1">
    <citation type="submission" date="2019-12" db="EMBL/GenBank/DDBJ databases">
        <authorList>
            <person name="Dong K."/>
        </authorList>
    </citation>
    <scope>NUCLEOTIDE SEQUENCE [LARGE SCALE GENOMIC DNA]</scope>
    <source>
        <strain evidence="1 2">JCM 31225</strain>
    </source>
</reference>
<evidence type="ECO:0000313" key="2">
    <source>
        <dbReference type="Proteomes" id="UP000435036"/>
    </source>
</evidence>
<dbReference type="OrthoDB" id="1524733at2"/>
<proteinExistence type="predicted"/>
<dbReference type="Gene3D" id="1.25.40.10">
    <property type="entry name" value="Tetratricopeptide repeat domain"/>
    <property type="match status" value="1"/>
</dbReference>
<dbReference type="Proteomes" id="UP000435036">
    <property type="component" value="Unassembled WGS sequence"/>
</dbReference>
<name>A0A6N8L2W9_9SPHI</name>
<evidence type="ECO:0000313" key="1">
    <source>
        <dbReference type="EMBL" id="MVZ62851.1"/>
    </source>
</evidence>
<accession>A0A6N8L2W9</accession>
<dbReference type="EMBL" id="WSQA01000009">
    <property type="protein sequence ID" value="MVZ62851.1"/>
    <property type="molecule type" value="Genomic_DNA"/>
</dbReference>
<dbReference type="RefSeq" id="WP_160369575.1">
    <property type="nucleotide sequence ID" value="NZ_WSQA01000009.1"/>
</dbReference>
<sequence>MENRLAQLEAFLAENPQDPFLKYAVTMEHLKLGNDALARAGFEDLLGQHADYVGTYYHFGKFLESKQETEQAIAVYEKGIAMAQQKRNFHALGELRGALMAANGFDEDDE</sequence>
<dbReference type="InterPro" id="IPR011990">
    <property type="entry name" value="TPR-like_helical_dom_sf"/>
</dbReference>
<protein>
    <submittedName>
        <fullName evidence="1">Tetratricopeptide repeat protein</fullName>
    </submittedName>
</protein>